<reference evidence="2 3" key="1">
    <citation type="journal article" date="2003" name="J. Bacteriol.">
        <title>Complete genome sequence of the ammonia-oxidizing bacterium and obligate chemolithoautotroph Nitrosomonas europaea.</title>
        <authorList>
            <person name="Chain P."/>
            <person name="Lamerdin J."/>
            <person name="Larimer F."/>
            <person name="Regala W."/>
            <person name="Land M."/>
            <person name="Hauser L."/>
            <person name="Hooper A."/>
            <person name="Klotz M."/>
            <person name="Norton J."/>
            <person name="Sayavedra-Soto L."/>
            <person name="Arciero D."/>
            <person name="Hommes N."/>
            <person name="Whittaker M."/>
            <person name="Arp D."/>
        </authorList>
    </citation>
    <scope>NUCLEOTIDE SEQUENCE [LARGE SCALE GENOMIC DNA]</scope>
    <source>
        <strain evidence="3">ATCC 19718 / CIP 103999 / KCTC 2705 / NBRC 14298</strain>
    </source>
</reference>
<keyword evidence="1" id="KW-0472">Membrane</keyword>
<evidence type="ECO:0000313" key="2">
    <source>
        <dbReference type="EMBL" id="CAD84621.1"/>
    </source>
</evidence>
<keyword evidence="3" id="KW-1185">Reference proteome</keyword>
<keyword evidence="1" id="KW-1133">Transmembrane helix</keyword>
<keyword evidence="1" id="KW-0812">Transmembrane</keyword>
<protein>
    <submittedName>
        <fullName evidence="2">Uncharacterized protein</fullName>
    </submittedName>
</protein>
<dbReference type="KEGG" id="neu:NE0710"/>
<feature type="transmembrane region" description="Helical" evidence="1">
    <location>
        <begin position="6"/>
        <end position="29"/>
    </location>
</feature>
<evidence type="ECO:0000313" key="3">
    <source>
        <dbReference type="Proteomes" id="UP000001416"/>
    </source>
</evidence>
<dbReference type="EMBL" id="AL954747">
    <property type="protein sequence ID" value="CAD84621.1"/>
    <property type="molecule type" value="Genomic_DNA"/>
</dbReference>
<dbReference type="Proteomes" id="UP000001416">
    <property type="component" value="Chromosome"/>
</dbReference>
<name>Q82WG8_NITEU</name>
<dbReference type="eggNOG" id="ENOG50338AD">
    <property type="taxonomic scope" value="Bacteria"/>
</dbReference>
<gene>
    <name evidence="2" type="ordered locus">NE0710</name>
</gene>
<sequence>MCISNSDWISLGSAIATLLGVGVALYASWQQMKKMNNQLVIQQFSDYTKRYQEIILHFPENINEQTFDFSKDTDKNKTMRYMRAYFDLSFEEWHLNQRKLIDAKTWTVWEGGIKTALSKTAFINAWLEIKKDTGYGQEFEQFINASLPTNQNLTNHSSGTPNGAP</sequence>
<dbReference type="HOGENOM" id="CLU_136177_0_0_4"/>
<accession>Q82WG8</accession>
<proteinExistence type="predicted"/>
<evidence type="ECO:0000256" key="1">
    <source>
        <dbReference type="SAM" id="Phobius"/>
    </source>
</evidence>
<organism evidence="2 3">
    <name type="scientific">Nitrosomonas europaea (strain ATCC 19718 / CIP 103999 / KCTC 2705 / NBRC 14298)</name>
    <dbReference type="NCBI Taxonomy" id="228410"/>
    <lineage>
        <taxon>Bacteria</taxon>
        <taxon>Pseudomonadati</taxon>
        <taxon>Pseudomonadota</taxon>
        <taxon>Betaproteobacteria</taxon>
        <taxon>Nitrosomonadales</taxon>
        <taxon>Nitrosomonadaceae</taxon>
        <taxon>Nitrosomonas</taxon>
    </lineage>
</organism>
<dbReference type="AlphaFoldDB" id="Q82WG8"/>
<dbReference type="STRING" id="228410.NE0710"/>